<name>A0A0C2JUK7_THEKT</name>
<keyword evidence="3" id="KW-1185">Reference proteome</keyword>
<dbReference type="Pfam" id="PF04749">
    <property type="entry name" value="PLAC8"/>
    <property type="match status" value="1"/>
</dbReference>
<organism evidence="2 3">
    <name type="scientific">Thelohanellus kitauei</name>
    <name type="common">Myxosporean</name>
    <dbReference type="NCBI Taxonomy" id="669202"/>
    <lineage>
        <taxon>Eukaryota</taxon>
        <taxon>Metazoa</taxon>
        <taxon>Cnidaria</taxon>
        <taxon>Myxozoa</taxon>
        <taxon>Myxosporea</taxon>
        <taxon>Bivalvulida</taxon>
        <taxon>Platysporina</taxon>
        <taxon>Myxobolidae</taxon>
        <taxon>Thelohanellus</taxon>
    </lineage>
</organism>
<accession>A0A0C2JUK7</accession>
<proteinExistence type="inferred from homology"/>
<evidence type="ECO:0000313" key="2">
    <source>
        <dbReference type="EMBL" id="KII73093.1"/>
    </source>
</evidence>
<reference evidence="2 3" key="1">
    <citation type="journal article" date="2014" name="Genome Biol. Evol.">
        <title>The genome of the myxosporean Thelohanellus kitauei shows adaptations to nutrient acquisition within its fish host.</title>
        <authorList>
            <person name="Yang Y."/>
            <person name="Xiong J."/>
            <person name="Zhou Z."/>
            <person name="Huo F."/>
            <person name="Miao W."/>
            <person name="Ran C."/>
            <person name="Liu Y."/>
            <person name="Zhang J."/>
            <person name="Feng J."/>
            <person name="Wang M."/>
            <person name="Wang M."/>
            <person name="Wang L."/>
            <person name="Yao B."/>
        </authorList>
    </citation>
    <scope>NUCLEOTIDE SEQUENCE [LARGE SCALE GENOMIC DNA]</scope>
    <source>
        <strain evidence="2">Wuqing</strain>
    </source>
</reference>
<evidence type="ECO:0000313" key="3">
    <source>
        <dbReference type="Proteomes" id="UP000031668"/>
    </source>
</evidence>
<dbReference type="AlphaFoldDB" id="A0A0C2JUK7"/>
<evidence type="ECO:0000256" key="1">
    <source>
        <dbReference type="ARBA" id="ARBA00009024"/>
    </source>
</evidence>
<comment type="caution">
    <text evidence="2">The sequence shown here is derived from an EMBL/GenBank/DDBJ whole genome shotgun (WGS) entry which is preliminary data.</text>
</comment>
<sequence length="101" mass="11257">MGKQFRQGLFGCCLNPKNCCCSFFCPCITVGNTAVNVGDSYSWCCCLQLICPWAPAIYLRDKVRHQYDIDGTFTEDVLVGLCCTCCSLAQTSVEVDVFMKR</sequence>
<dbReference type="InterPro" id="IPR006461">
    <property type="entry name" value="PLAC_motif_containing"/>
</dbReference>
<dbReference type="EMBL" id="JWZT01001004">
    <property type="protein sequence ID" value="KII73093.1"/>
    <property type="molecule type" value="Genomic_DNA"/>
</dbReference>
<dbReference type="OrthoDB" id="1045822at2759"/>
<dbReference type="PANTHER" id="PTHR15907">
    <property type="entry name" value="DUF614 FAMILY PROTEIN-RELATED"/>
    <property type="match status" value="1"/>
</dbReference>
<dbReference type="OMA" id="DVEICCC"/>
<protein>
    <submittedName>
        <fullName evidence="2">Protein PLANT CADMIUM RESISTANCE 2</fullName>
    </submittedName>
</protein>
<comment type="similarity">
    <text evidence="1">Belongs to the cornifelin family.</text>
</comment>
<dbReference type="Proteomes" id="UP000031668">
    <property type="component" value="Unassembled WGS sequence"/>
</dbReference>
<gene>
    <name evidence="2" type="ORF">RF11_00650</name>
</gene>
<dbReference type="NCBIfam" id="TIGR01571">
    <property type="entry name" value="A_thal_Cys_rich"/>
    <property type="match status" value="1"/>
</dbReference>